<dbReference type="GO" id="GO:0001522">
    <property type="term" value="P:pseudouridine synthesis"/>
    <property type="evidence" value="ECO:0007669"/>
    <property type="project" value="InterPro"/>
</dbReference>
<dbReference type="Gene3D" id="3.30.2350.10">
    <property type="entry name" value="Pseudouridine synthase"/>
    <property type="match status" value="1"/>
</dbReference>
<dbReference type="InterPro" id="IPR020936">
    <property type="entry name" value="TrhO"/>
</dbReference>
<reference evidence="6 7" key="1">
    <citation type="submission" date="2018-02" db="EMBL/GenBank/DDBJ databases">
        <title>Comparative genomes isolates from brazilian mangrove.</title>
        <authorList>
            <person name="Araujo J.E."/>
            <person name="Taketani R.G."/>
            <person name="Silva M.C.P."/>
            <person name="Loureco M.V."/>
            <person name="Andreote F.D."/>
        </authorList>
    </citation>
    <scope>NUCLEOTIDE SEQUENCE [LARGE SCALE GENOMIC DNA]</scope>
    <source>
        <strain evidence="6 7">Nap-Phe MGV</strain>
    </source>
</reference>
<dbReference type="Pfam" id="PF17773">
    <property type="entry name" value="UPF0176_N"/>
    <property type="match status" value="1"/>
</dbReference>
<accession>A0A2S8GCT2</accession>
<protein>
    <recommendedName>
        <fullName evidence="2">tRNA uridine(34) hydroxylase</fullName>
        <ecNumber evidence="2">1.14.-.-</ecNumber>
    </recommendedName>
    <alternativeName>
        <fullName evidence="2">tRNA hydroxylation protein O</fullName>
    </alternativeName>
</protein>
<dbReference type="AlphaFoldDB" id="A0A2S8GCT2"/>
<keyword evidence="2" id="KW-0819">tRNA processing</keyword>
<dbReference type="Pfam" id="PF00849">
    <property type="entry name" value="PseudoU_synth_2"/>
    <property type="match status" value="1"/>
</dbReference>
<sequence>MNTSALSPQAGPVLNISSYLFAPLGDLKPLRDRLRRDCRRLDLRGTILLSTEGINLFVAGEAENIEALLEILRQVPGLEKLEAKESFTSYQPFHRMLVKIKKEIIAFGIDGIEPARRTAPKLPPAQLKQWLDEGKPLMLYDVRNDYEVKVGTFTGAVPAGIDTFREFPAAVGRLPEKSKQTPVVMFCTGGIRCEKAGPFMEEAGFQEVYQLEGGILKYFELVGGDHYTGDCFVFDQRVAVDPKLQESAVAQCFACQTPLTTEEQNSPLYVPGQSCPHCFRSTQETMAATIAARQAKLEKITTPLPGSIPYTNTRRLFISSDQKGKTLYEVLAEKVPAASQEFWQRMISERLMVEIIQHDDERLVEYRAVDPHVPLAPGQLFQQHYPGTTEPDVSADIRILYEDTAIVVVNKPAPLPMHPCGRFNKNSLISFLSEVYHPQKLRIAHRLDANTTGVAVLTRTAAVARQVQPQFEQGRVEKRYLALVHGHPAEDQFSCEEPIGTSRVRGGGRRVEEGGQSSRTDFVVRQRNEDGTALLEVSPKTGRTNQIRIHLWHLGLPIVGDPMYQRDGVMQERQTLDIDEPPMCLHAWEVTFRHPQTTEMVTHQAPAPQWADGQV</sequence>
<evidence type="ECO:0000256" key="3">
    <source>
        <dbReference type="PIRSR" id="PIRSR606225-1"/>
    </source>
</evidence>
<dbReference type="RefSeq" id="WP_105338692.1">
    <property type="nucleotide sequence ID" value="NZ_PUHZ01000025.1"/>
</dbReference>
<organism evidence="6 7">
    <name type="scientific">Blastopirellula marina</name>
    <dbReference type="NCBI Taxonomy" id="124"/>
    <lineage>
        <taxon>Bacteria</taxon>
        <taxon>Pseudomonadati</taxon>
        <taxon>Planctomycetota</taxon>
        <taxon>Planctomycetia</taxon>
        <taxon>Pirellulales</taxon>
        <taxon>Pirellulaceae</taxon>
        <taxon>Blastopirellula</taxon>
    </lineage>
</organism>
<dbReference type="HAMAP" id="MF_00469">
    <property type="entry name" value="TrhO"/>
    <property type="match status" value="1"/>
</dbReference>
<evidence type="ECO:0000256" key="1">
    <source>
        <dbReference type="ARBA" id="ARBA00010876"/>
    </source>
</evidence>
<evidence type="ECO:0000256" key="4">
    <source>
        <dbReference type="SAM" id="MobiDB-lite"/>
    </source>
</evidence>
<dbReference type="GO" id="GO:0140098">
    <property type="term" value="F:catalytic activity, acting on RNA"/>
    <property type="evidence" value="ECO:0007669"/>
    <property type="project" value="UniProtKB-ARBA"/>
</dbReference>
<evidence type="ECO:0000313" key="6">
    <source>
        <dbReference type="EMBL" id="PQO42110.1"/>
    </source>
</evidence>
<keyword evidence="2" id="KW-0560">Oxidoreductase</keyword>
<comment type="similarity">
    <text evidence="2">Belongs to the TrhO family.</text>
</comment>
<evidence type="ECO:0000256" key="2">
    <source>
        <dbReference type="HAMAP-Rule" id="MF_00469"/>
    </source>
</evidence>
<dbReference type="Gene3D" id="3.40.250.10">
    <property type="entry name" value="Rhodanese-like domain"/>
    <property type="match status" value="1"/>
</dbReference>
<dbReference type="OrthoDB" id="9784108at2"/>
<dbReference type="SMART" id="SM00450">
    <property type="entry name" value="RHOD"/>
    <property type="match status" value="1"/>
</dbReference>
<comment type="function">
    <text evidence="2">Catalyzes oxygen-dependent 5-hydroxyuridine (ho5U) modification at position 34 in tRNAs.</text>
</comment>
<dbReference type="Gene3D" id="3.30.70.100">
    <property type="match status" value="1"/>
</dbReference>
<dbReference type="PANTHER" id="PTHR43268">
    <property type="entry name" value="THIOSULFATE SULFURTRANSFERASE/RHODANESE-LIKE DOMAIN-CONTAINING PROTEIN 2"/>
    <property type="match status" value="1"/>
</dbReference>
<comment type="caution">
    <text evidence="6">The sequence shown here is derived from an EMBL/GenBank/DDBJ whole genome shotgun (WGS) entry which is preliminary data.</text>
</comment>
<proteinExistence type="inferred from homology"/>
<dbReference type="InterPro" id="IPR040503">
    <property type="entry name" value="TRHO_N"/>
</dbReference>
<dbReference type="InterPro" id="IPR006225">
    <property type="entry name" value="PsdUridine_synth_RluC/D"/>
</dbReference>
<gene>
    <name evidence="2" type="primary">trhO</name>
    <name evidence="6" type="ORF">C5Y93_27575</name>
</gene>
<dbReference type="PROSITE" id="PS50206">
    <property type="entry name" value="RHODANESE_3"/>
    <property type="match status" value="1"/>
</dbReference>
<dbReference type="InterPro" id="IPR020103">
    <property type="entry name" value="PsdUridine_synth_cat_dom_sf"/>
</dbReference>
<dbReference type="NCBIfam" id="TIGR00005">
    <property type="entry name" value="rluA_subfam"/>
    <property type="match status" value="1"/>
</dbReference>
<name>A0A2S8GCT2_9BACT</name>
<dbReference type="InterPro" id="IPR001763">
    <property type="entry name" value="Rhodanese-like_dom"/>
</dbReference>
<dbReference type="GO" id="GO:0016705">
    <property type="term" value="F:oxidoreductase activity, acting on paired donors, with incorporation or reduction of molecular oxygen"/>
    <property type="evidence" value="ECO:0007669"/>
    <property type="project" value="UniProtKB-UniRule"/>
</dbReference>
<dbReference type="PANTHER" id="PTHR43268:SF3">
    <property type="entry name" value="RHODANESE-LIKE DOMAIN-CONTAINING PROTEIN 7-RELATED"/>
    <property type="match status" value="1"/>
</dbReference>
<dbReference type="GO" id="GO:0003723">
    <property type="term" value="F:RNA binding"/>
    <property type="evidence" value="ECO:0007669"/>
    <property type="project" value="InterPro"/>
</dbReference>
<comment type="catalytic activity">
    <reaction evidence="2">
        <text>uridine(34) in tRNA + AH2 + O2 = 5-hydroxyuridine(34) in tRNA + A + H2O</text>
        <dbReference type="Rhea" id="RHEA:64224"/>
        <dbReference type="Rhea" id="RHEA-COMP:11727"/>
        <dbReference type="Rhea" id="RHEA-COMP:13381"/>
        <dbReference type="ChEBI" id="CHEBI:13193"/>
        <dbReference type="ChEBI" id="CHEBI:15377"/>
        <dbReference type="ChEBI" id="CHEBI:15379"/>
        <dbReference type="ChEBI" id="CHEBI:17499"/>
        <dbReference type="ChEBI" id="CHEBI:65315"/>
        <dbReference type="ChEBI" id="CHEBI:136877"/>
    </reaction>
</comment>
<evidence type="ECO:0000313" key="7">
    <source>
        <dbReference type="Proteomes" id="UP000237819"/>
    </source>
</evidence>
<feature type="active site" evidence="3">
    <location>
        <position position="448"/>
    </location>
</feature>
<comment type="similarity">
    <text evidence="1">Belongs to the pseudouridine synthase RluA family.</text>
</comment>
<dbReference type="EMBL" id="PUHZ01000025">
    <property type="protein sequence ID" value="PQO42110.1"/>
    <property type="molecule type" value="Genomic_DNA"/>
</dbReference>
<dbReference type="CDD" id="cd01518">
    <property type="entry name" value="RHOD_YceA"/>
    <property type="match status" value="1"/>
</dbReference>
<dbReference type="SUPFAM" id="SSF52821">
    <property type="entry name" value="Rhodanese/Cell cycle control phosphatase"/>
    <property type="match status" value="1"/>
</dbReference>
<dbReference type="Proteomes" id="UP000237819">
    <property type="component" value="Unassembled WGS sequence"/>
</dbReference>
<dbReference type="GO" id="GO:0009982">
    <property type="term" value="F:pseudouridine synthase activity"/>
    <property type="evidence" value="ECO:0007669"/>
    <property type="project" value="InterPro"/>
</dbReference>
<dbReference type="InterPro" id="IPR006145">
    <property type="entry name" value="PsdUridine_synth_RsuA/RluA"/>
</dbReference>
<dbReference type="SUPFAM" id="SSF55120">
    <property type="entry name" value="Pseudouridine synthase"/>
    <property type="match status" value="1"/>
</dbReference>
<feature type="domain" description="Rhodanese" evidence="5">
    <location>
        <begin position="133"/>
        <end position="227"/>
    </location>
</feature>
<dbReference type="EC" id="1.14.-.-" evidence="2"/>
<dbReference type="InterPro" id="IPR036873">
    <property type="entry name" value="Rhodanese-like_dom_sf"/>
</dbReference>
<dbReference type="Pfam" id="PF00581">
    <property type="entry name" value="Rhodanese"/>
    <property type="match status" value="1"/>
</dbReference>
<evidence type="ECO:0000259" key="5">
    <source>
        <dbReference type="PROSITE" id="PS50206"/>
    </source>
</evidence>
<feature type="region of interest" description="Disordered" evidence="4">
    <location>
        <begin position="492"/>
        <end position="518"/>
    </location>
</feature>
<dbReference type="GO" id="GO:0006400">
    <property type="term" value="P:tRNA modification"/>
    <property type="evidence" value="ECO:0007669"/>
    <property type="project" value="UniProtKB-UniRule"/>
</dbReference>